<evidence type="ECO:0000313" key="3">
    <source>
        <dbReference type="Proteomes" id="UP000773469"/>
    </source>
</evidence>
<dbReference type="RefSeq" id="WP_220756724.1">
    <property type="nucleotide sequence ID" value="NZ_BPEU01000010.1"/>
</dbReference>
<sequence>MKNLFLSYSSKDRALALSLKASLESCGHQVWFDQEKIAGGEHYAARIPKGLNDAELFLVLCTKNSMGDARVNYTGSSEVIKEIELALQFGCRVLPLKADDTPNTAFDSAYQYHMSTLQWIDICAAVAQNDFTAVIAQILADSNTMPRESLDAQYLKQATGALKTANPEAALAILEHHHFQTDSRDEAKYLLLMARLQMRTFKRLSKSQADTFVTSFTHLLYTDMAPAAAYSLGALSRHYYQENFIADATPGFNQLKAIGQSKGRVKAKYKKTVEPILPAGNRFSLDWDF</sequence>
<proteinExistence type="predicted"/>
<dbReference type="PROSITE" id="PS50104">
    <property type="entry name" value="TIR"/>
    <property type="match status" value="1"/>
</dbReference>
<dbReference type="InterPro" id="IPR000157">
    <property type="entry name" value="TIR_dom"/>
</dbReference>
<accession>A0ABQ4NYK4</accession>
<evidence type="ECO:0000259" key="1">
    <source>
        <dbReference type="PROSITE" id="PS50104"/>
    </source>
</evidence>
<protein>
    <recommendedName>
        <fullName evidence="1">TIR domain-containing protein</fullName>
    </recommendedName>
</protein>
<gene>
    <name evidence="2" type="ORF">TUM3794_16680</name>
</gene>
<feature type="domain" description="TIR" evidence="1">
    <location>
        <begin position="1"/>
        <end position="126"/>
    </location>
</feature>
<name>A0ABQ4NYK4_SHECO</name>
<organism evidence="2 3">
    <name type="scientific">Shewanella colwelliana</name>
    <name type="common">Alteromonas colwelliana</name>
    <dbReference type="NCBI Taxonomy" id="23"/>
    <lineage>
        <taxon>Bacteria</taxon>
        <taxon>Pseudomonadati</taxon>
        <taxon>Pseudomonadota</taxon>
        <taxon>Gammaproteobacteria</taxon>
        <taxon>Alteromonadales</taxon>
        <taxon>Shewanellaceae</taxon>
        <taxon>Shewanella</taxon>
    </lineage>
</organism>
<keyword evidence="3" id="KW-1185">Reference proteome</keyword>
<dbReference type="InterPro" id="IPR035897">
    <property type="entry name" value="Toll_tir_struct_dom_sf"/>
</dbReference>
<dbReference type="Pfam" id="PF13676">
    <property type="entry name" value="TIR_2"/>
    <property type="match status" value="1"/>
</dbReference>
<dbReference type="SUPFAM" id="SSF52200">
    <property type="entry name" value="Toll/Interleukin receptor TIR domain"/>
    <property type="match status" value="1"/>
</dbReference>
<evidence type="ECO:0000313" key="2">
    <source>
        <dbReference type="EMBL" id="GIU39953.1"/>
    </source>
</evidence>
<dbReference type="Gene3D" id="3.40.50.10140">
    <property type="entry name" value="Toll/interleukin-1 receptor homology (TIR) domain"/>
    <property type="match status" value="1"/>
</dbReference>
<comment type="caution">
    <text evidence="2">The sequence shown here is derived from an EMBL/GenBank/DDBJ whole genome shotgun (WGS) entry which is preliminary data.</text>
</comment>
<dbReference type="Proteomes" id="UP000773469">
    <property type="component" value="Unassembled WGS sequence"/>
</dbReference>
<dbReference type="EMBL" id="BPEU01000010">
    <property type="protein sequence ID" value="GIU39953.1"/>
    <property type="molecule type" value="Genomic_DNA"/>
</dbReference>
<reference evidence="2 3" key="1">
    <citation type="submission" date="2021-05" db="EMBL/GenBank/DDBJ databases">
        <title>Molecular characterization for Shewanella algae harboring chromosomal blaOXA-55-like strains isolated from clinical and environment sample.</title>
        <authorList>
            <person name="Ohama Y."/>
            <person name="Aoki K."/>
            <person name="Harada S."/>
            <person name="Moriya K."/>
            <person name="Ishii Y."/>
            <person name="Tateda K."/>
        </authorList>
    </citation>
    <scope>NUCLEOTIDE SEQUENCE [LARGE SCALE GENOMIC DNA]</scope>
    <source>
        <strain evidence="2 3">MBTL60-118</strain>
    </source>
</reference>